<proteinExistence type="predicted"/>
<dbReference type="EMBL" id="JOUE01000003">
    <property type="protein sequence ID" value="KFJ43666.1"/>
    <property type="molecule type" value="Genomic_DNA"/>
</dbReference>
<dbReference type="AlphaFoldDB" id="A0AAW3DCN6"/>
<evidence type="ECO:0000313" key="2">
    <source>
        <dbReference type="Proteomes" id="UP000029117"/>
    </source>
</evidence>
<gene>
    <name evidence="1" type="ORF">DR78_1735</name>
</gene>
<evidence type="ECO:0000313" key="1">
    <source>
        <dbReference type="EMBL" id="KFJ43666.1"/>
    </source>
</evidence>
<comment type="caution">
    <text evidence="1">The sequence shown here is derived from an EMBL/GenBank/DDBJ whole genome shotgun (WGS) entry which is preliminary data.</text>
</comment>
<protein>
    <submittedName>
        <fullName evidence="1">Uncharacterized protein</fullName>
    </submittedName>
</protein>
<organism evidence="1 2">
    <name type="scientific">Francisella philomiragia</name>
    <dbReference type="NCBI Taxonomy" id="28110"/>
    <lineage>
        <taxon>Bacteria</taxon>
        <taxon>Pseudomonadati</taxon>
        <taxon>Pseudomonadota</taxon>
        <taxon>Gammaproteobacteria</taxon>
        <taxon>Thiotrichales</taxon>
        <taxon>Francisellaceae</taxon>
        <taxon>Francisella</taxon>
    </lineage>
</organism>
<accession>A0AAW3DCN6</accession>
<dbReference type="Proteomes" id="UP000029117">
    <property type="component" value="Unassembled WGS sequence"/>
</dbReference>
<sequence length="72" mass="8336">MKLKFDGNNMKKIAILIISLILFNLGFSIHTNDKKFFEATQFNNKNCRYAHEVGHNSFSEPEMNLACKPRSE</sequence>
<name>A0AAW3DCN6_9GAMM</name>
<reference evidence="1 2" key="1">
    <citation type="submission" date="2014-04" db="EMBL/GenBank/DDBJ databases">
        <authorList>
            <person name="Bishop-Lilly K.A."/>
            <person name="Broomall S.M."/>
            <person name="Chain P.S."/>
            <person name="Chertkov O."/>
            <person name="Coyne S.R."/>
            <person name="Daligault H.E."/>
            <person name="Davenport K.W."/>
            <person name="Erkkila T."/>
            <person name="Frey K.G."/>
            <person name="Gibbons H.S."/>
            <person name="Gu W."/>
            <person name="Jaissle J."/>
            <person name="Johnson S.L."/>
            <person name="Koroleva G.I."/>
            <person name="Ladner J.T."/>
            <person name="Lo C.-C."/>
            <person name="Minogue T.D."/>
            <person name="Munk C."/>
            <person name="Palacios G.F."/>
            <person name="Redden C.L."/>
            <person name="Rosenzweig C.N."/>
            <person name="Scholz M.B."/>
            <person name="Teshima H."/>
            <person name="Xu Y."/>
        </authorList>
    </citation>
    <scope>NUCLEOTIDE SEQUENCE [LARGE SCALE GENOMIC DNA]</scope>
    <source>
        <strain evidence="1 2">FAJ</strain>
    </source>
</reference>